<feature type="transmembrane region" description="Helical" evidence="1">
    <location>
        <begin position="94"/>
        <end position="114"/>
    </location>
</feature>
<reference evidence="2 3" key="1">
    <citation type="journal article" date="2015" name="Stand. Genomic Sci.">
        <title>Genomic Encyclopedia of Bacterial and Archaeal Type Strains, Phase III: the genomes of soil and plant-associated and newly described type strains.</title>
        <authorList>
            <person name="Whitman W.B."/>
            <person name="Woyke T."/>
            <person name="Klenk H.P."/>
            <person name="Zhou Y."/>
            <person name="Lilburn T.G."/>
            <person name="Beck B.J."/>
            <person name="De Vos P."/>
            <person name="Vandamme P."/>
            <person name="Eisen J.A."/>
            <person name="Garrity G."/>
            <person name="Hugenholtz P."/>
            <person name="Kyrpides N.C."/>
        </authorList>
    </citation>
    <scope>NUCLEOTIDE SEQUENCE [LARGE SCALE GENOMIC DNA]</scope>
    <source>
        <strain evidence="2 3">RF6</strain>
    </source>
</reference>
<keyword evidence="1" id="KW-1133">Transmembrane helix</keyword>
<organism evidence="2 3">
    <name type="scientific">Leucobacter luti</name>
    <dbReference type="NCBI Taxonomy" id="340320"/>
    <lineage>
        <taxon>Bacteria</taxon>
        <taxon>Bacillati</taxon>
        <taxon>Actinomycetota</taxon>
        <taxon>Actinomycetes</taxon>
        <taxon>Micrococcales</taxon>
        <taxon>Microbacteriaceae</taxon>
        <taxon>Leucobacter</taxon>
    </lineage>
</organism>
<dbReference type="Proteomes" id="UP000291832">
    <property type="component" value="Unassembled WGS sequence"/>
</dbReference>
<keyword evidence="1" id="KW-0472">Membrane</keyword>
<proteinExistence type="predicted"/>
<evidence type="ECO:0000313" key="2">
    <source>
        <dbReference type="EMBL" id="RZT66122.1"/>
    </source>
</evidence>
<dbReference type="EMBL" id="SHKI01000004">
    <property type="protein sequence ID" value="RZT66122.1"/>
    <property type="molecule type" value="Genomic_DNA"/>
</dbReference>
<dbReference type="AlphaFoldDB" id="A0A4Q7U186"/>
<sequence>MRAGGQRGWAWPQRLLLSAAGIITCVLLGIVGVHLHGAVPVSHLGAVSAAASSEVAAAAAPLTDASAAAGVAPERGVQASAVERPVAVLDSGQLGLAAACVMALLITIALLAAARRGARSWLPRTARPRAWSPAPAPALGQHRLHLRLSIIRV</sequence>
<comment type="caution">
    <text evidence="2">The sequence shown here is derived from an EMBL/GenBank/DDBJ whole genome shotgun (WGS) entry which is preliminary data.</text>
</comment>
<accession>A0A4Q7U186</accession>
<protein>
    <submittedName>
        <fullName evidence="2">Uncharacterized protein</fullName>
    </submittedName>
</protein>
<keyword evidence="1" id="KW-0812">Transmembrane</keyword>
<name>A0A4Q7U186_9MICO</name>
<gene>
    <name evidence="2" type="ORF">EV139_1548</name>
</gene>
<feature type="transmembrane region" description="Helical" evidence="1">
    <location>
        <begin position="15"/>
        <end position="35"/>
    </location>
</feature>
<evidence type="ECO:0000313" key="3">
    <source>
        <dbReference type="Proteomes" id="UP000291832"/>
    </source>
</evidence>
<evidence type="ECO:0000256" key="1">
    <source>
        <dbReference type="SAM" id="Phobius"/>
    </source>
</evidence>
<keyword evidence="3" id="KW-1185">Reference proteome</keyword>